<evidence type="ECO:0000313" key="2">
    <source>
        <dbReference type="Proteomes" id="UP001634394"/>
    </source>
</evidence>
<keyword evidence="2" id="KW-1185">Reference proteome</keyword>
<evidence type="ECO:0008006" key="3">
    <source>
        <dbReference type="Google" id="ProtNLM"/>
    </source>
</evidence>
<organism evidence="1 2">
    <name type="scientific">Sinanodonta woodiana</name>
    <name type="common">Chinese pond mussel</name>
    <name type="synonym">Anodonta woodiana</name>
    <dbReference type="NCBI Taxonomy" id="1069815"/>
    <lineage>
        <taxon>Eukaryota</taxon>
        <taxon>Metazoa</taxon>
        <taxon>Spiralia</taxon>
        <taxon>Lophotrochozoa</taxon>
        <taxon>Mollusca</taxon>
        <taxon>Bivalvia</taxon>
        <taxon>Autobranchia</taxon>
        <taxon>Heteroconchia</taxon>
        <taxon>Palaeoheterodonta</taxon>
        <taxon>Unionida</taxon>
        <taxon>Unionoidea</taxon>
        <taxon>Unionidae</taxon>
        <taxon>Unioninae</taxon>
        <taxon>Sinanodonta</taxon>
    </lineage>
</organism>
<accession>A0ABD3XJP1</accession>
<dbReference type="Pfam" id="PF13469">
    <property type="entry name" value="Sulfotransfer_3"/>
    <property type="match status" value="1"/>
</dbReference>
<dbReference type="InterPro" id="IPR051135">
    <property type="entry name" value="Gal/GlcNAc/GalNAc_ST"/>
</dbReference>
<reference evidence="1 2" key="1">
    <citation type="submission" date="2024-11" db="EMBL/GenBank/DDBJ databases">
        <title>Chromosome-level genome assembly of the freshwater bivalve Anodonta woodiana.</title>
        <authorList>
            <person name="Chen X."/>
        </authorList>
    </citation>
    <scope>NUCLEOTIDE SEQUENCE [LARGE SCALE GENOMIC DNA]</scope>
    <source>
        <strain evidence="1">MN2024</strain>
        <tissue evidence="1">Gills</tissue>
    </source>
</reference>
<dbReference type="AlphaFoldDB" id="A0ABD3XJP1"/>
<gene>
    <name evidence="1" type="ORF">ACJMK2_025860</name>
</gene>
<name>A0ABD3XJP1_SINWO</name>
<sequence>MRMLHSRYLQILLCLILTFMMTSFVYTVLKQKVRQSKRVILEEIQGPVRLNSENNENSGPNFTGVIVQTHFRSGSSLTGDILQQHPDSFYIYEPLRSLFMFIPMGKDMIYPDGRIRKQPLNLITEAQATMRGLLTCDFLNVISEVFKSDFMYMGKKSQQFFTCLKGRKTSNNQTKRKTEDDELLTCVHFLRNLCLQSKYRVLKIVRTPMNALIIVLKDVPSLKVVHVVRDPRAVVVSRNSVGYCPPDRSTNSTYGCTSEICERLESDILTKRKLTPLYSERIKTVLYEDIARRPVETAKELYQFVGMTIHPNILDYVYNITSSGMKSSCDICSVRSNSTHHIMAWRKSLDKGSLYRIQERCNYVLKHYEYTIY</sequence>
<comment type="caution">
    <text evidence="1">The sequence shown here is derived from an EMBL/GenBank/DDBJ whole genome shotgun (WGS) entry which is preliminary data.</text>
</comment>
<protein>
    <recommendedName>
        <fullName evidence="3">Sulfotransferase</fullName>
    </recommendedName>
</protein>
<dbReference type="EMBL" id="JBJQND010000002">
    <property type="protein sequence ID" value="KAL3885826.1"/>
    <property type="molecule type" value="Genomic_DNA"/>
</dbReference>
<dbReference type="PANTHER" id="PTHR10704:SF44">
    <property type="entry name" value="LD35051P-RELATED"/>
    <property type="match status" value="1"/>
</dbReference>
<proteinExistence type="predicted"/>
<dbReference type="SUPFAM" id="SSF52540">
    <property type="entry name" value="P-loop containing nucleoside triphosphate hydrolases"/>
    <property type="match status" value="1"/>
</dbReference>
<dbReference type="Gene3D" id="3.40.50.300">
    <property type="entry name" value="P-loop containing nucleotide triphosphate hydrolases"/>
    <property type="match status" value="1"/>
</dbReference>
<dbReference type="InterPro" id="IPR027417">
    <property type="entry name" value="P-loop_NTPase"/>
</dbReference>
<dbReference type="PANTHER" id="PTHR10704">
    <property type="entry name" value="CARBOHYDRATE SULFOTRANSFERASE"/>
    <property type="match status" value="1"/>
</dbReference>
<evidence type="ECO:0000313" key="1">
    <source>
        <dbReference type="EMBL" id="KAL3885826.1"/>
    </source>
</evidence>
<dbReference type="Proteomes" id="UP001634394">
    <property type="component" value="Unassembled WGS sequence"/>
</dbReference>